<comment type="caution">
    <text evidence="1">The sequence shown here is derived from an EMBL/GenBank/DDBJ whole genome shotgun (WGS) entry which is preliminary data.</text>
</comment>
<keyword evidence="2" id="KW-1185">Reference proteome</keyword>
<protein>
    <submittedName>
        <fullName evidence="1">Uncharacterized protein</fullName>
    </submittedName>
</protein>
<reference evidence="1 2" key="1">
    <citation type="submission" date="2019-03" db="EMBL/GenBank/DDBJ databases">
        <title>Genomic Encyclopedia of Type Strains, Phase III (KMG-III): the genomes of soil and plant-associated and newly described type strains.</title>
        <authorList>
            <person name="Whitman W."/>
        </authorList>
    </citation>
    <scope>NUCLEOTIDE SEQUENCE [LARGE SCALE GENOMIC DNA]</scope>
    <source>
        <strain evidence="1 2">CGMCC 1.12802</strain>
    </source>
</reference>
<dbReference type="Proteomes" id="UP000295313">
    <property type="component" value="Unassembled WGS sequence"/>
</dbReference>
<accession>A0A4V3H2E1</accession>
<evidence type="ECO:0000313" key="1">
    <source>
        <dbReference type="EMBL" id="TDX83147.1"/>
    </source>
</evidence>
<name>A0A4V3H2E1_9FLAO</name>
<proteinExistence type="predicted"/>
<sequence>MKKYVVLSCISLGCFCFGQLKIQENQFVMKDGLYSSVNKSLNLSKQQILISNNYFRKDINYFSSDNPFQSKQEKLRQDIQKPLVASLLEGVVSGILNNKKNNK</sequence>
<dbReference type="AlphaFoldDB" id="A0A4V3H2E1"/>
<dbReference type="RefSeq" id="WP_133946224.1">
    <property type="nucleotide sequence ID" value="NZ_SOEO01000003.1"/>
</dbReference>
<organism evidence="1 2">
    <name type="scientific">Epilithonimonas xixisoli</name>
    <dbReference type="NCBI Taxonomy" id="1476462"/>
    <lineage>
        <taxon>Bacteria</taxon>
        <taxon>Pseudomonadati</taxon>
        <taxon>Bacteroidota</taxon>
        <taxon>Flavobacteriia</taxon>
        <taxon>Flavobacteriales</taxon>
        <taxon>Weeksellaceae</taxon>
        <taxon>Chryseobacterium group</taxon>
        <taxon>Epilithonimonas</taxon>
    </lineage>
</organism>
<dbReference type="EMBL" id="SOEO01000003">
    <property type="protein sequence ID" value="TDX83147.1"/>
    <property type="molecule type" value="Genomic_DNA"/>
</dbReference>
<gene>
    <name evidence="1" type="ORF">B0I22_3214</name>
</gene>
<evidence type="ECO:0000313" key="2">
    <source>
        <dbReference type="Proteomes" id="UP000295313"/>
    </source>
</evidence>